<dbReference type="AlphaFoldDB" id="A0A2R6NTM0"/>
<dbReference type="OrthoDB" id="3265188at2759"/>
<dbReference type="EMBL" id="MLYV02000846">
    <property type="protein sequence ID" value="PSR76425.1"/>
    <property type="molecule type" value="Genomic_DNA"/>
</dbReference>
<feature type="compositionally biased region" description="Basic and acidic residues" evidence="1">
    <location>
        <begin position="765"/>
        <end position="785"/>
    </location>
</feature>
<feature type="compositionally biased region" description="Polar residues" evidence="1">
    <location>
        <begin position="668"/>
        <end position="678"/>
    </location>
</feature>
<evidence type="ECO:0000313" key="4">
    <source>
        <dbReference type="Proteomes" id="UP000186601"/>
    </source>
</evidence>
<dbReference type="Gene3D" id="1.10.510.10">
    <property type="entry name" value="Transferase(Phosphotransferase) domain 1"/>
    <property type="match status" value="1"/>
</dbReference>
<keyword evidence="4" id="KW-1185">Reference proteome</keyword>
<feature type="compositionally biased region" description="Basic and acidic residues" evidence="1">
    <location>
        <begin position="18"/>
        <end position="30"/>
    </location>
</feature>
<feature type="region of interest" description="Disordered" evidence="1">
    <location>
        <begin position="763"/>
        <end position="785"/>
    </location>
</feature>
<dbReference type="Pfam" id="PF17667">
    <property type="entry name" value="Pkinase_fungal"/>
    <property type="match status" value="1"/>
</dbReference>
<feature type="compositionally biased region" description="Low complexity" evidence="1">
    <location>
        <begin position="679"/>
        <end position="690"/>
    </location>
</feature>
<feature type="region of interest" description="Disordered" evidence="1">
    <location>
        <begin position="646"/>
        <end position="690"/>
    </location>
</feature>
<proteinExistence type="predicted"/>
<dbReference type="PANTHER" id="PTHR38248">
    <property type="entry name" value="FUNK1 6"/>
    <property type="match status" value="1"/>
</dbReference>
<feature type="region of interest" description="Disordered" evidence="1">
    <location>
        <begin position="1"/>
        <end position="30"/>
    </location>
</feature>
<protein>
    <recommendedName>
        <fullName evidence="2">Fungal-type protein kinase domain-containing protein</fullName>
    </recommendedName>
</protein>
<feature type="domain" description="Fungal-type protein kinase" evidence="2">
    <location>
        <begin position="170"/>
        <end position="523"/>
    </location>
</feature>
<evidence type="ECO:0000259" key="2">
    <source>
        <dbReference type="Pfam" id="PF17667"/>
    </source>
</evidence>
<organism evidence="3 4">
    <name type="scientific">Hermanssonia centrifuga</name>
    <dbReference type="NCBI Taxonomy" id="98765"/>
    <lineage>
        <taxon>Eukaryota</taxon>
        <taxon>Fungi</taxon>
        <taxon>Dikarya</taxon>
        <taxon>Basidiomycota</taxon>
        <taxon>Agaricomycotina</taxon>
        <taxon>Agaricomycetes</taxon>
        <taxon>Polyporales</taxon>
        <taxon>Meruliaceae</taxon>
        <taxon>Hermanssonia</taxon>
    </lineage>
</organism>
<dbReference type="InterPro" id="IPR040976">
    <property type="entry name" value="Pkinase_fungal"/>
</dbReference>
<feature type="compositionally biased region" description="Polar residues" evidence="1">
    <location>
        <begin position="712"/>
        <end position="726"/>
    </location>
</feature>
<name>A0A2R6NTM0_9APHY</name>
<evidence type="ECO:0000313" key="3">
    <source>
        <dbReference type="EMBL" id="PSR76425.1"/>
    </source>
</evidence>
<dbReference type="Proteomes" id="UP000186601">
    <property type="component" value="Unassembled WGS sequence"/>
</dbReference>
<dbReference type="PANTHER" id="PTHR38248:SF2">
    <property type="entry name" value="FUNK1 11"/>
    <property type="match status" value="1"/>
</dbReference>
<evidence type="ECO:0000256" key="1">
    <source>
        <dbReference type="SAM" id="MobiDB-lite"/>
    </source>
</evidence>
<dbReference type="SUPFAM" id="SSF56112">
    <property type="entry name" value="Protein kinase-like (PK-like)"/>
    <property type="match status" value="1"/>
</dbReference>
<feature type="region of interest" description="Disordered" evidence="1">
    <location>
        <begin position="712"/>
        <end position="739"/>
    </location>
</feature>
<comment type="caution">
    <text evidence="3">The sequence shown here is derived from an EMBL/GenBank/DDBJ whole genome shotgun (WGS) entry which is preliminary data.</text>
</comment>
<gene>
    <name evidence="3" type="ORF">PHLCEN_2v8460</name>
</gene>
<sequence>MADVAPPTQDSTPQIMHPENHKPTDTRSPKDHKYLCVETAGSFVGPVFPKEFMKRFMNIPGRRRKIPRANFSNVLRGTSNADMYDSLISAIKKSKICPRMIFRKLSDITQEDSALRPDLAGFNATDGEPSGNATCWSSMQLCIDNCTEDAFDVAYDPNDREGLRVCQEDDTKSLGQMIHYAREQMSHQHRVFMFSLHIVHDSARIIRWDRMGAVVTGAFDFVLQPQILAEFLFRFNLLGPEGRGFDSSVELAGPDESHEFAEAIASYLDSFGERKPPHFDLTLDASYSTYKLHVIDSGSGVRSSFIVQRPFFETPLPCGRATQGYIAWDVGRRKLVFLKDTWRPVDSDSSSLSEKEAYEILGEHKIPYVPTVLIAEDVLSSTGEPQQTVTQDYSEIPFGSRCAHLRPHIHHRIVQELALPLVMMRRSKQLVQAIRNTLVAIRGAYENAELLHRDISMGNIMLDSNMEGFLNDWDRAIRLSASKEARATRTGTWRFLSIGQLESEDKIHEIHDDLESCFWVLLYAALHHFRHQPVPFDMSIFEEIWDRKDRDGTIHFFGGGRKRAALALRCVTKLEFDCGPLDQAIHHISSTFAEFHRSAVASGVSGDIGIRGRAAHAMVRAELEDPSLIKFLDAVLHREDWPLEDDALFDPYPPPKVQSPRKEEDSCSEQNSPFNCNHSPSPAAISDDPPGACGSQLVIVEDLLSYTKHSIVTSQHHPTSPQTTEHPPSPVFTSGEIFGSGPGGCEANIRIKKRLITASISCAPDEPKTKRPRTSKETLRVHTVR</sequence>
<dbReference type="InterPro" id="IPR011009">
    <property type="entry name" value="Kinase-like_dom_sf"/>
</dbReference>
<reference evidence="3 4" key="1">
    <citation type="submission" date="2018-02" db="EMBL/GenBank/DDBJ databases">
        <title>Genome sequence of the basidiomycete white-rot fungus Phlebia centrifuga.</title>
        <authorList>
            <person name="Granchi Z."/>
            <person name="Peng M."/>
            <person name="de Vries R.P."/>
            <person name="Hilden K."/>
            <person name="Makela M.R."/>
            <person name="Grigoriev I."/>
            <person name="Riley R."/>
        </authorList>
    </citation>
    <scope>NUCLEOTIDE SEQUENCE [LARGE SCALE GENOMIC DNA]</scope>
    <source>
        <strain evidence="3 4">FBCC195</strain>
    </source>
</reference>
<accession>A0A2R6NTM0</accession>